<feature type="transmembrane region" description="Helical" evidence="6">
    <location>
        <begin position="82"/>
        <end position="101"/>
    </location>
</feature>
<keyword evidence="2" id="KW-1003">Cell membrane</keyword>
<keyword evidence="8" id="KW-1185">Reference proteome</keyword>
<keyword evidence="3 6" id="KW-0812">Transmembrane</keyword>
<feature type="transmembrane region" description="Helical" evidence="6">
    <location>
        <begin position="258"/>
        <end position="276"/>
    </location>
</feature>
<proteinExistence type="predicted"/>
<dbReference type="CDD" id="cd06579">
    <property type="entry name" value="TM_PBP1_transp_AraH_like"/>
    <property type="match status" value="1"/>
</dbReference>
<dbReference type="InterPro" id="IPR001851">
    <property type="entry name" value="ABC_transp_permease"/>
</dbReference>
<dbReference type="RefSeq" id="WP_266282800.1">
    <property type="nucleotide sequence ID" value="NZ_JAPKNF010000002.1"/>
</dbReference>
<feature type="transmembrane region" description="Helical" evidence="6">
    <location>
        <begin position="308"/>
        <end position="326"/>
    </location>
</feature>
<evidence type="ECO:0000256" key="3">
    <source>
        <dbReference type="ARBA" id="ARBA00022692"/>
    </source>
</evidence>
<feature type="transmembrane region" description="Helical" evidence="6">
    <location>
        <begin position="283"/>
        <end position="302"/>
    </location>
</feature>
<protein>
    <submittedName>
        <fullName evidence="7">Ribose transport system permease protein</fullName>
    </submittedName>
</protein>
<sequence>MSDSATAAVPPQPFGRRLKRLMSDQPLIPLILLLVALVVALQILRPGIVNPAWIATTIKFAIPLAIFAGCQTMAMLTGGIDLSVGTVATMAAFIVATQGVYHDPAVAIAIALTPALVIGLANGIGIGVFRVHPLIMTLGTGLIGTGFLQVYQRTVIATGTAVPPGLAWLGTGLTWGIPNALLLFIPAAAFILFLLNRTGFGRLLYAVGDNERAAKLSGVQYWQVILVLYVLCSLLAGIAGLLYIGLIKSASLSLAEPLVLPSVAAAVIGGTSIFGGRGGYLGSIVGALILRVLITLLTILQMPEGARQILFGVIVLGVTAAYLRIIEDR</sequence>
<comment type="caution">
    <text evidence="7">The sequence shown here is derived from an EMBL/GenBank/DDBJ whole genome shotgun (WGS) entry which is preliminary data.</text>
</comment>
<evidence type="ECO:0000256" key="1">
    <source>
        <dbReference type="ARBA" id="ARBA00004651"/>
    </source>
</evidence>
<feature type="transmembrane region" description="Helical" evidence="6">
    <location>
        <begin position="50"/>
        <end position="70"/>
    </location>
</feature>
<evidence type="ECO:0000256" key="6">
    <source>
        <dbReference type="SAM" id="Phobius"/>
    </source>
</evidence>
<feature type="transmembrane region" description="Helical" evidence="6">
    <location>
        <begin position="172"/>
        <end position="195"/>
    </location>
</feature>
<feature type="transmembrane region" description="Helical" evidence="6">
    <location>
        <begin position="134"/>
        <end position="152"/>
    </location>
</feature>
<feature type="transmembrane region" description="Helical" evidence="6">
    <location>
        <begin position="107"/>
        <end position="129"/>
    </location>
</feature>
<dbReference type="PANTHER" id="PTHR32196">
    <property type="entry name" value="ABC TRANSPORTER PERMEASE PROTEIN YPHD-RELATED-RELATED"/>
    <property type="match status" value="1"/>
</dbReference>
<reference evidence="7 8" key="1">
    <citation type="submission" date="2023-07" db="EMBL/GenBank/DDBJ databases">
        <title>Genomic Encyclopedia of Type Strains, Phase IV (KMG-IV): sequencing the most valuable type-strain genomes for metagenomic binning, comparative biology and taxonomic classification.</title>
        <authorList>
            <person name="Goeker M."/>
        </authorList>
    </citation>
    <scope>NUCLEOTIDE SEQUENCE [LARGE SCALE GENOMIC DNA]</scope>
    <source>
        <strain evidence="7 8">B1-1</strain>
    </source>
</reference>
<evidence type="ECO:0000256" key="4">
    <source>
        <dbReference type="ARBA" id="ARBA00022989"/>
    </source>
</evidence>
<feature type="transmembrane region" description="Helical" evidence="6">
    <location>
        <begin position="221"/>
        <end position="246"/>
    </location>
</feature>
<gene>
    <name evidence="7" type="ORF">QO015_003369</name>
</gene>
<evidence type="ECO:0000256" key="5">
    <source>
        <dbReference type="ARBA" id="ARBA00023136"/>
    </source>
</evidence>
<name>A0ABU0M9Z2_9HYPH</name>
<comment type="subcellular location">
    <subcellularLocation>
        <location evidence="1">Cell membrane</location>
        <topology evidence="1">Multi-pass membrane protein</topology>
    </subcellularLocation>
</comment>
<feature type="transmembrane region" description="Helical" evidence="6">
    <location>
        <begin position="26"/>
        <end position="44"/>
    </location>
</feature>
<dbReference type="Pfam" id="PF02653">
    <property type="entry name" value="BPD_transp_2"/>
    <property type="match status" value="1"/>
</dbReference>
<dbReference type="EMBL" id="JAUSWJ010000001">
    <property type="protein sequence ID" value="MDQ0517756.1"/>
    <property type="molecule type" value="Genomic_DNA"/>
</dbReference>
<keyword evidence="5 6" id="KW-0472">Membrane</keyword>
<accession>A0ABU0M9Z2</accession>
<evidence type="ECO:0000256" key="2">
    <source>
        <dbReference type="ARBA" id="ARBA00022475"/>
    </source>
</evidence>
<dbReference type="PANTHER" id="PTHR32196:SF72">
    <property type="entry name" value="RIBOSE IMPORT PERMEASE PROTEIN RBSC"/>
    <property type="match status" value="1"/>
</dbReference>
<evidence type="ECO:0000313" key="7">
    <source>
        <dbReference type="EMBL" id="MDQ0517756.1"/>
    </source>
</evidence>
<organism evidence="7 8">
    <name type="scientific">Kaistia geumhonensis</name>
    <dbReference type="NCBI Taxonomy" id="410839"/>
    <lineage>
        <taxon>Bacteria</taxon>
        <taxon>Pseudomonadati</taxon>
        <taxon>Pseudomonadota</taxon>
        <taxon>Alphaproteobacteria</taxon>
        <taxon>Hyphomicrobiales</taxon>
        <taxon>Kaistiaceae</taxon>
        <taxon>Kaistia</taxon>
    </lineage>
</organism>
<keyword evidence="4 6" id="KW-1133">Transmembrane helix</keyword>
<dbReference type="Proteomes" id="UP001223743">
    <property type="component" value="Unassembled WGS sequence"/>
</dbReference>
<evidence type="ECO:0000313" key="8">
    <source>
        <dbReference type="Proteomes" id="UP001223743"/>
    </source>
</evidence>